<reference evidence="2 3" key="1">
    <citation type="journal article" date="2020" name="Microorganisms">
        <title>Osmotic Adaptation and Compatible Solute Biosynthesis of Phototrophic Bacteria as Revealed from Genome Analyses.</title>
        <authorList>
            <person name="Imhoff J.F."/>
            <person name="Rahn T."/>
            <person name="Kunzel S."/>
            <person name="Keller A."/>
            <person name="Neulinger S.C."/>
        </authorList>
    </citation>
    <scope>NUCLEOTIDE SEQUENCE [LARGE SCALE GENOMIC DNA]</scope>
    <source>
        <strain evidence="2 3">DSM 15382</strain>
    </source>
</reference>
<gene>
    <name evidence="2" type="ORF">CKO45_08885</name>
</gene>
<dbReference type="Proteomes" id="UP000697995">
    <property type="component" value="Unassembled WGS sequence"/>
</dbReference>
<dbReference type="EMBL" id="NRSG01000047">
    <property type="protein sequence ID" value="MBK1658344.1"/>
    <property type="molecule type" value="Genomic_DNA"/>
</dbReference>
<organism evidence="2 3">
    <name type="scientific">Paracraurococcus ruber</name>
    <dbReference type="NCBI Taxonomy" id="77675"/>
    <lineage>
        <taxon>Bacteria</taxon>
        <taxon>Pseudomonadati</taxon>
        <taxon>Pseudomonadota</taxon>
        <taxon>Alphaproteobacteria</taxon>
        <taxon>Acetobacterales</taxon>
        <taxon>Roseomonadaceae</taxon>
        <taxon>Paracraurococcus</taxon>
    </lineage>
</organism>
<protein>
    <recommendedName>
        <fullName evidence="1">Polysaccharide pyruvyl transferase domain-containing protein</fullName>
    </recommendedName>
</protein>
<dbReference type="InterPro" id="IPR007345">
    <property type="entry name" value="Polysacch_pyruvyl_Trfase"/>
</dbReference>
<evidence type="ECO:0000259" key="1">
    <source>
        <dbReference type="Pfam" id="PF04230"/>
    </source>
</evidence>
<evidence type="ECO:0000313" key="2">
    <source>
        <dbReference type="EMBL" id="MBK1658344.1"/>
    </source>
</evidence>
<name>A0ABS1CVC0_9PROT</name>
<dbReference type="Pfam" id="PF04230">
    <property type="entry name" value="PS_pyruv_trans"/>
    <property type="match status" value="1"/>
</dbReference>
<comment type="caution">
    <text evidence="2">The sequence shown here is derived from an EMBL/GenBank/DDBJ whole genome shotgun (WGS) entry which is preliminary data.</text>
</comment>
<sequence>MTRVLVISPSGEVYDHDNVRWYNHTDVQGSLHHYHNIGDAFVFDSSLKLLRFTHLEPLKIRNPTDADIDRYNAEFDFAFLRGSNYIHPFMDWEDAPRVLSRLRIPVIAFGIGAQAPKKGKLELSDATKRVLALIAERSASFGVRGAYTADVLWQLGIRDARIIGCPTAFRRNDPELRITLPPLDQVRRAVFTLRREVGGDYAQDVARYLGLQRDCILDLARRFDLQVMAQGEVEEKKILWGTPAQREEGLAALRHEGWLRGPEDPMERLYDGRLFYSDVVADIERFLAARDLVLGYRLHGNLMALSNGVPSVYFTYDSRTVEFAETLGIPSFDVFGGREFRLEEYWEQALFDRFNRAFRQRYRDMRLFLEENGVPHRMRDETAAAPRRLVA</sequence>
<evidence type="ECO:0000313" key="3">
    <source>
        <dbReference type="Proteomes" id="UP000697995"/>
    </source>
</evidence>
<accession>A0ABS1CVC0</accession>
<feature type="domain" description="Polysaccharide pyruvyl transferase" evidence="1">
    <location>
        <begin position="36"/>
        <end position="318"/>
    </location>
</feature>
<dbReference type="RefSeq" id="WP_133223150.1">
    <property type="nucleotide sequence ID" value="NZ_NRSG01000047.1"/>
</dbReference>
<proteinExistence type="predicted"/>
<keyword evidence="3" id="KW-1185">Reference proteome</keyword>